<reference evidence="1" key="1">
    <citation type="journal article" date="2015" name="Nature">
        <title>Complex archaea that bridge the gap between prokaryotes and eukaryotes.</title>
        <authorList>
            <person name="Spang A."/>
            <person name="Saw J.H."/>
            <person name="Jorgensen S.L."/>
            <person name="Zaremba-Niedzwiedzka K."/>
            <person name="Martijn J."/>
            <person name="Lind A.E."/>
            <person name="van Eijk R."/>
            <person name="Schleper C."/>
            <person name="Guy L."/>
            <person name="Ettema T.J."/>
        </authorList>
    </citation>
    <scope>NUCLEOTIDE SEQUENCE</scope>
</reference>
<accession>A0A0F9TVQ0</accession>
<organism evidence="1">
    <name type="scientific">marine sediment metagenome</name>
    <dbReference type="NCBI Taxonomy" id="412755"/>
    <lineage>
        <taxon>unclassified sequences</taxon>
        <taxon>metagenomes</taxon>
        <taxon>ecological metagenomes</taxon>
    </lineage>
</organism>
<dbReference type="EMBL" id="LAZR01000254">
    <property type="protein sequence ID" value="KKN79027.1"/>
    <property type="molecule type" value="Genomic_DNA"/>
</dbReference>
<dbReference type="AlphaFoldDB" id="A0A0F9TVQ0"/>
<protein>
    <submittedName>
        <fullName evidence="1">Uncharacterized protein</fullName>
    </submittedName>
</protein>
<gene>
    <name evidence="1" type="ORF">LCGC14_0345030</name>
</gene>
<name>A0A0F9TVQ0_9ZZZZ</name>
<proteinExistence type="predicted"/>
<sequence length="89" mass="10354">MKTIEEVHNAVDEWFGDDMVGNLIIYRAPNSQGAECILEEVVKAREMKPTTRAALEMLMDDLNIERGEMWRDKEGNPDRVRGTRRFDIE</sequence>
<evidence type="ECO:0000313" key="1">
    <source>
        <dbReference type="EMBL" id="KKN79027.1"/>
    </source>
</evidence>
<comment type="caution">
    <text evidence="1">The sequence shown here is derived from an EMBL/GenBank/DDBJ whole genome shotgun (WGS) entry which is preliminary data.</text>
</comment>